<feature type="compositionally biased region" description="Polar residues" evidence="1">
    <location>
        <begin position="1"/>
        <end position="11"/>
    </location>
</feature>
<sequence length="211" mass="23735">MSSTDHTSTSEYPLPPEAGDPETFKRRIQGESAKSVLEIGRTPAVYSYAILEALQANGYGVLSSLEAITAPKNKKFYRLLTENGFENSHSVIKYKKSYHWALQRMISDPSRSYFDMCLISANKRFESSALTATLADILIRPGGLLVMPGSNWSMQTSPYFKERPEIANDVDNDEIESRPLEVVRDTILFRLGYEIISEPNCPDVIFARKPT</sequence>
<feature type="region of interest" description="Disordered" evidence="1">
    <location>
        <begin position="1"/>
        <end position="23"/>
    </location>
</feature>
<proteinExistence type="predicted"/>
<dbReference type="Proteomes" id="UP000051184">
    <property type="component" value="Unassembled WGS sequence"/>
</dbReference>
<dbReference type="Gene3D" id="3.40.50.150">
    <property type="entry name" value="Vaccinia Virus protein VP39"/>
    <property type="match status" value="1"/>
</dbReference>
<dbReference type="OrthoDB" id="5623231at2"/>
<keyword evidence="3" id="KW-1185">Reference proteome</keyword>
<dbReference type="STRING" id="1715691.TA5113_02552"/>
<evidence type="ECO:0000313" key="2">
    <source>
        <dbReference type="EMBL" id="CUK27585.1"/>
    </source>
</evidence>
<dbReference type="AlphaFoldDB" id="A0A0P1IVJ4"/>
<evidence type="ECO:0000313" key="3">
    <source>
        <dbReference type="Proteomes" id="UP000051184"/>
    </source>
</evidence>
<organism evidence="2 3">
    <name type="scientific">Cognatishimia activa</name>
    <dbReference type="NCBI Taxonomy" id="1715691"/>
    <lineage>
        <taxon>Bacteria</taxon>
        <taxon>Pseudomonadati</taxon>
        <taxon>Pseudomonadota</taxon>
        <taxon>Alphaproteobacteria</taxon>
        <taxon>Rhodobacterales</taxon>
        <taxon>Paracoccaceae</taxon>
        <taxon>Cognatishimia</taxon>
    </lineage>
</organism>
<dbReference type="EMBL" id="CYUE01000025">
    <property type="protein sequence ID" value="CUK27585.1"/>
    <property type="molecule type" value="Genomic_DNA"/>
</dbReference>
<protein>
    <submittedName>
        <fullName evidence="2">Uncharacterized protein</fullName>
    </submittedName>
</protein>
<dbReference type="InterPro" id="IPR029063">
    <property type="entry name" value="SAM-dependent_MTases_sf"/>
</dbReference>
<dbReference type="RefSeq" id="WP_058316502.1">
    <property type="nucleotide sequence ID" value="NZ_CYTO01000024.1"/>
</dbReference>
<gene>
    <name evidence="2" type="ORF">TA5114_03413</name>
</gene>
<evidence type="ECO:0000256" key="1">
    <source>
        <dbReference type="SAM" id="MobiDB-lite"/>
    </source>
</evidence>
<reference evidence="3" key="1">
    <citation type="submission" date="2015-09" db="EMBL/GenBank/DDBJ databases">
        <authorList>
            <person name="Rodrigo-Torres Lidia"/>
            <person name="Arahal R.David."/>
        </authorList>
    </citation>
    <scope>NUCLEOTIDE SEQUENCE [LARGE SCALE GENOMIC DNA]</scope>
    <source>
        <strain evidence="3">CECT 5114</strain>
    </source>
</reference>
<accession>A0A0P1IVJ4</accession>
<name>A0A0P1IVJ4_9RHOB</name>